<keyword evidence="1" id="KW-0540">Nuclease</keyword>
<comment type="caution">
    <text evidence="1">The sequence shown here is derived from an EMBL/GenBank/DDBJ whole genome shotgun (WGS) entry which is preliminary data.</text>
</comment>
<dbReference type="Proteomes" id="UP001248134">
    <property type="component" value="Unassembled WGS sequence"/>
</dbReference>
<proteinExistence type="predicted"/>
<keyword evidence="1" id="KW-0255">Endonuclease</keyword>
<gene>
    <name evidence="1" type="ORF">FOS08_28590</name>
</gene>
<dbReference type="AlphaFoldDB" id="A0AAJ1Z8X6"/>
<evidence type="ECO:0000313" key="1">
    <source>
        <dbReference type="EMBL" id="MDR4329632.1"/>
    </source>
</evidence>
<dbReference type="RefSeq" id="WP_098604271.1">
    <property type="nucleotide sequence ID" value="NZ_JARMDG010000137.1"/>
</dbReference>
<dbReference type="GO" id="GO:0004519">
    <property type="term" value="F:endonuclease activity"/>
    <property type="evidence" value="ECO:0007669"/>
    <property type="project" value="UniProtKB-KW"/>
</dbReference>
<evidence type="ECO:0000313" key="2">
    <source>
        <dbReference type="Proteomes" id="UP001248134"/>
    </source>
</evidence>
<name>A0AAJ1Z8X6_9BACI</name>
<dbReference type="EMBL" id="VLYX01000082">
    <property type="protein sequence ID" value="MDR4329632.1"/>
    <property type="molecule type" value="Genomic_DNA"/>
</dbReference>
<sequence>MGQVKLIEQSFQEIQEDTQGINRKVWVFPIQLLAKNVVLPKNIVQIRQEQEMKKAGGLNYEELKDRATKVISISNKRFTKNENISA</sequence>
<reference evidence="1" key="1">
    <citation type="submission" date="2019-07" db="EMBL/GenBank/DDBJ databases">
        <title>Phylogenomic Reclassification of ATCC Bacillus Strains and Various Taxa within the Genus Bacillus.</title>
        <authorList>
            <person name="Riojas M.A."/>
            <person name="Frank A.M."/>
            <person name="Fenn S.L."/>
            <person name="King S.P."/>
            <person name="Brower S.M."/>
            <person name="Hazbon M.H."/>
        </authorList>
    </citation>
    <scope>NUCLEOTIDE SEQUENCE</scope>
    <source>
        <strain evidence="1">NR-12239</strain>
    </source>
</reference>
<accession>A0AAJ1Z8X6</accession>
<organism evidence="1 2">
    <name type="scientific">Bacillus pseudomycoides</name>
    <dbReference type="NCBI Taxonomy" id="64104"/>
    <lineage>
        <taxon>Bacteria</taxon>
        <taxon>Bacillati</taxon>
        <taxon>Bacillota</taxon>
        <taxon>Bacilli</taxon>
        <taxon>Bacillales</taxon>
        <taxon>Bacillaceae</taxon>
        <taxon>Bacillus</taxon>
        <taxon>Bacillus cereus group</taxon>
    </lineage>
</organism>
<keyword evidence="1" id="KW-0378">Hydrolase</keyword>
<protein>
    <submittedName>
        <fullName evidence="1">Restriction endonuclease</fullName>
    </submittedName>
</protein>